<name>A0AAC8W9L3_LACHE</name>
<evidence type="ECO:0000313" key="2">
    <source>
        <dbReference type="Proteomes" id="UP000063930"/>
    </source>
</evidence>
<dbReference type="EMBL" id="CP012381">
    <property type="protein sequence ID" value="ALI53152.1"/>
    <property type="molecule type" value="Genomic_DNA"/>
</dbReference>
<sequence>MSSFFNAIKNLLTAYHIDKSSTGKIIEPFFITGDYVLLFYAIKKLLTAYHIDKSSTGKIIEPY</sequence>
<protein>
    <submittedName>
        <fullName evidence="1">Uncharacterized protein</fullName>
    </submittedName>
</protein>
<dbReference type="AlphaFoldDB" id="A0AAC8W9L3"/>
<reference evidence="1 2" key="1">
    <citation type="submission" date="2015-08" db="EMBL/GenBank/DDBJ databases">
        <title>Complete genome sequence of Lactobacillus helveticus CAUH18, a probiotic strain originated from koumiss.</title>
        <authorList>
            <person name="Yang Y."/>
            <person name="Hao Y."/>
        </authorList>
    </citation>
    <scope>NUCLEOTIDE SEQUENCE [LARGE SCALE GENOMIC DNA]</scope>
    <source>
        <strain evidence="1 2">CAUH18</strain>
    </source>
</reference>
<dbReference type="Proteomes" id="UP000063930">
    <property type="component" value="Chromosome"/>
</dbReference>
<proteinExistence type="predicted"/>
<evidence type="ECO:0000313" key="1">
    <source>
        <dbReference type="EMBL" id="ALI53152.1"/>
    </source>
</evidence>
<accession>A0AAC8W9L3</accession>
<gene>
    <name evidence="1" type="ORF">ALV80_09055</name>
</gene>
<organism evidence="1 2">
    <name type="scientific">Lactobacillus helveticus</name>
    <name type="common">Lactobacillus suntoryeus</name>
    <dbReference type="NCBI Taxonomy" id="1587"/>
    <lineage>
        <taxon>Bacteria</taxon>
        <taxon>Bacillati</taxon>
        <taxon>Bacillota</taxon>
        <taxon>Bacilli</taxon>
        <taxon>Lactobacillales</taxon>
        <taxon>Lactobacillaceae</taxon>
        <taxon>Lactobacillus</taxon>
    </lineage>
</organism>